<sequence>MNLSRAANNQQYPFLGVIRNLYFHPLSSVPGPKLWSSSRLPFVRALLRGSLIHDVEKLHRKYGPVVRIAPDEVTFAQPEAWTDILRADRPMFLKDPVWWAAQPDLHEALMTAIQPESHARIRKILAPAFTTRALKAQETILQHYVNLLIERLRDHADRKAVIDIAPWFNFTTFDIFGDLGYGESFKCLEDSRYHPWISMIFNSEKGACYIYAARFYPLIEWMLMKCIPPSVKKVQHDHRQFIVDKVQRRLNFEVERPDIMSYVIKENKDRTLPLETINSTFLELTTAGSDTVATVLGGTLNYLVRNPDKLGVLEQEVRRLEEGDLNLNTLQDLVYLNAVLKEGLRLCPPVPWILPRRVPHEGAFICGTWLPAGTAVSIQAYSMNRNPEYFYKASLFLPERWLPDAMADPLSPFSHDRREAVQPFSVGPWSCLGQNLAWAEMRLILAKLLWTFDFEAGNRLDWENLKTFLLVEKKPIEVKMRVRKGLASH</sequence>
<dbReference type="InterPro" id="IPR002401">
    <property type="entry name" value="Cyt_P450_E_grp-I"/>
</dbReference>
<keyword evidence="5" id="KW-0503">Monooxygenase</keyword>
<accession>A0A2R4QF37</accession>
<dbReference type="GO" id="GO:0016705">
    <property type="term" value="F:oxidoreductase activity, acting on paired donors, with incorporation or reduction of molecular oxygen"/>
    <property type="evidence" value="ECO:0007669"/>
    <property type="project" value="InterPro"/>
</dbReference>
<dbReference type="AlphaFoldDB" id="A0A2R4QF37"/>
<dbReference type="GO" id="GO:0020037">
    <property type="term" value="F:heme binding"/>
    <property type="evidence" value="ECO:0007669"/>
    <property type="project" value="InterPro"/>
</dbReference>
<dbReference type="SUPFAM" id="SSF48264">
    <property type="entry name" value="Cytochrome P450"/>
    <property type="match status" value="1"/>
</dbReference>
<dbReference type="PANTHER" id="PTHR24305:SF199">
    <property type="entry name" value="P450, PUTATIVE (EUROFUNG)-RELATED"/>
    <property type="match status" value="1"/>
</dbReference>
<reference evidence="5" key="1">
    <citation type="submission" date="2018-02" db="EMBL/GenBank/DDBJ databases">
        <title>Biosynthetic Pathway for Furanosteroid Demethoxyviridin and Identification of an Unusual Pregnane Side-chain Cleavage.</title>
        <authorList>
            <person name="Wang G.-Q."/>
            <person name="Chen G.-D."/>
            <person name="Qin S.-Y."/>
            <person name="Hu D."/>
            <person name="Awakawa T."/>
            <person name="Li S.-Y."/>
            <person name="Lv J.-M."/>
            <person name="Wang C.-X."/>
            <person name="Yao X.-S."/>
            <person name="Abe I."/>
            <person name="Gao H."/>
        </authorList>
    </citation>
    <scope>NUCLEOTIDE SEQUENCE</scope>
    <source>
        <strain evidence="5">JN3939</strain>
    </source>
</reference>
<dbReference type="PANTHER" id="PTHR24305">
    <property type="entry name" value="CYTOCHROME P450"/>
    <property type="match status" value="1"/>
</dbReference>
<dbReference type="PRINTS" id="PR00463">
    <property type="entry name" value="EP450I"/>
</dbReference>
<keyword evidence="3 4" id="KW-0408">Iron</keyword>
<dbReference type="Gene3D" id="1.10.630.10">
    <property type="entry name" value="Cytochrome P450"/>
    <property type="match status" value="1"/>
</dbReference>
<dbReference type="CDD" id="cd11058">
    <property type="entry name" value="CYP60B-like"/>
    <property type="match status" value="1"/>
</dbReference>
<evidence type="ECO:0000313" key="5">
    <source>
        <dbReference type="EMBL" id="AVY05535.1"/>
    </source>
</evidence>
<feature type="binding site" description="axial binding residue" evidence="4">
    <location>
        <position position="431"/>
    </location>
    <ligand>
        <name>heme</name>
        <dbReference type="ChEBI" id="CHEBI:30413"/>
    </ligand>
    <ligandPart>
        <name>Fe</name>
        <dbReference type="ChEBI" id="CHEBI:18248"/>
    </ligandPart>
</feature>
<comment type="cofactor">
    <cofactor evidence="4">
        <name>heme</name>
        <dbReference type="ChEBI" id="CHEBI:30413"/>
    </cofactor>
</comment>
<dbReference type="GO" id="GO:0004497">
    <property type="term" value="F:monooxygenase activity"/>
    <property type="evidence" value="ECO:0007669"/>
    <property type="project" value="UniProtKB-KW"/>
</dbReference>
<keyword evidence="1 4" id="KW-0349">Heme</keyword>
<dbReference type="InterPro" id="IPR050121">
    <property type="entry name" value="Cytochrome_P450_monoxygenase"/>
</dbReference>
<protein>
    <submittedName>
        <fullName evidence="5">Cytochrome P450 monooxygenase</fullName>
    </submittedName>
</protein>
<dbReference type="InterPro" id="IPR001128">
    <property type="entry name" value="Cyt_P450"/>
</dbReference>
<keyword evidence="5" id="KW-0560">Oxidoreductase</keyword>
<evidence type="ECO:0000256" key="2">
    <source>
        <dbReference type="ARBA" id="ARBA00022723"/>
    </source>
</evidence>
<dbReference type="EMBL" id="MG886392">
    <property type="protein sequence ID" value="AVY05535.1"/>
    <property type="molecule type" value="Genomic_DNA"/>
</dbReference>
<name>A0A2R4QF37_9PEZI</name>
<organism evidence="5">
    <name type="scientific">Nodulisporium sp</name>
    <dbReference type="NCBI Taxonomy" id="1897413"/>
    <lineage>
        <taxon>Eukaryota</taxon>
        <taxon>Fungi</taxon>
        <taxon>Dikarya</taxon>
        <taxon>Ascomycota</taxon>
        <taxon>Pezizomycotina</taxon>
        <taxon>Sordariomycetes</taxon>
        <taxon>Xylariomycetidae</taxon>
        <taxon>Xylariales</taxon>
        <taxon>Xylariaceae</taxon>
        <taxon>Nodulisporium</taxon>
    </lineage>
</organism>
<dbReference type="InterPro" id="IPR036396">
    <property type="entry name" value="Cyt_P450_sf"/>
</dbReference>
<gene>
    <name evidence="5" type="primary">g3939</name>
</gene>
<evidence type="ECO:0000256" key="1">
    <source>
        <dbReference type="ARBA" id="ARBA00022617"/>
    </source>
</evidence>
<proteinExistence type="predicted"/>
<evidence type="ECO:0000256" key="4">
    <source>
        <dbReference type="PIRSR" id="PIRSR602401-1"/>
    </source>
</evidence>
<dbReference type="GO" id="GO:0005506">
    <property type="term" value="F:iron ion binding"/>
    <property type="evidence" value="ECO:0007669"/>
    <property type="project" value="InterPro"/>
</dbReference>
<keyword evidence="2 4" id="KW-0479">Metal-binding</keyword>
<evidence type="ECO:0000256" key="3">
    <source>
        <dbReference type="ARBA" id="ARBA00023004"/>
    </source>
</evidence>
<dbReference type="PRINTS" id="PR00385">
    <property type="entry name" value="P450"/>
</dbReference>
<dbReference type="Pfam" id="PF00067">
    <property type="entry name" value="p450"/>
    <property type="match status" value="1"/>
</dbReference>